<keyword evidence="3" id="KW-1003">Cell membrane</keyword>
<feature type="transmembrane region" description="Helical" evidence="9">
    <location>
        <begin position="113"/>
        <end position="134"/>
    </location>
</feature>
<dbReference type="InterPro" id="IPR007387">
    <property type="entry name" value="TRAP_DctQ"/>
</dbReference>
<protein>
    <recommendedName>
        <fullName evidence="9">TRAP transporter small permease protein</fullName>
    </recommendedName>
</protein>
<dbReference type="GO" id="GO:0005886">
    <property type="term" value="C:plasma membrane"/>
    <property type="evidence" value="ECO:0007669"/>
    <property type="project" value="UniProtKB-SubCell"/>
</dbReference>
<evidence type="ECO:0000256" key="6">
    <source>
        <dbReference type="ARBA" id="ARBA00022989"/>
    </source>
</evidence>
<dbReference type="EMBL" id="RZNJ01000001">
    <property type="protein sequence ID" value="RUT34778.1"/>
    <property type="molecule type" value="Genomic_DNA"/>
</dbReference>
<dbReference type="Pfam" id="PF04290">
    <property type="entry name" value="DctQ"/>
    <property type="match status" value="1"/>
</dbReference>
<gene>
    <name evidence="11" type="ORF">EMQ25_02105</name>
</gene>
<keyword evidence="6 9" id="KW-1133">Transmembrane helix</keyword>
<keyword evidence="2 9" id="KW-0813">Transport</keyword>
<comment type="subcellular location">
    <subcellularLocation>
        <location evidence="1 9">Cell inner membrane</location>
        <topology evidence="1 9">Multi-pass membrane protein</topology>
    </subcellularLocation>
</comment>
<evidence type="ECO:0000256" key="9">
    <source>
        <dbReference type="RuleBase" id="RU369079"/>
    </source>
</evidence>
<comment type="subunit">
    <text evidence="9">The complex comprises the extracytoplasmic solute receptor protein and the two transmembrane proteins.</text>
</comment>
<dbReference type="OrthoDB" id="4964541at2"/>
<evidence type="ECO:0000259" key="10">
    <source>
        <dbReference type="Pfam" id="PF04290"/>
    </source>
</evidence>
<evidence type="ECO:0000256" key="8">
    <source>
        <dbReference type="ARBA" id="ARBA00038436"/>
    </source>
</evidence>
<evidence type="ECO:0000256" key="7">
    <source>
        <dbReference type="ARBA" id="ARBA00023136"/>
    </source>
</evidence>
<reference evidence="11 12" key="1">
    <citation type="journal article" date="2016" name="Int. J. Syst. Evol. Microbiol.">
        <title>Arsenicitalea aurantiaca gen. nov., sp. nov., a new member of the family Hyphomicrobiaceae, isolated from high-arsenic sediment.</title>
        <authorList>
            <person name="Mu Y."/>
            <person name="Zhou L."/>
            <person name="Zeng X.C."/>
            <person name="Liu L."/>
            <person name="Pan Y."/>
            <person name="Chen X."/>
            <person name="Wang J."/>
            <person name="Li S."/>
            <person name="Li W.J."/>
            <person name="Wang Y."/>
        </authorList>
    </citation>
    <scope>NUCLEOTIDE SEQUENCE [LARGE SCALE GENOMIC DNA]</scope>
    <source>
        <strain evidence="11 12">42-50</strain>
    </source>
</reference>
<comment type="similarity">
    <text evidence="8 9">Belongs to the TRAP transporter small permease family.</text>
</comment>
<dbReference type="RefSeq" id="WP_127186897.1">
    <property type="nucleotide sequence ID" value="NZ_RZNJ01000001.1"/>
</dbReference>
<proteinExistence type="inferred from homology"/>
<dbReference type="PANTHER" id="PTHR35011:SF2">
    <property type="entry name" value="2,3-DIKETO-L-GULONATE TRAP TRANSPORTER SMALL PERMEASE PROTEIN YIAM"/>
    <property type="match status" value="1"/>
</dbReference>
<accession>A0A433XLA9</accession>
<keyword evidence="12" id="KW-1185">Reference proteome</keyword>
<name>A0A433XLA9_9HYPH</name>
<evidence type="ECO:0000256" key="2">
    <source>
        <dbReference type="ARBA" id="ARBA00022448"/>
    </source>
</evidence>
<evidence type="ECO:0000256" key="5">
    <source>
        <dbReference type="ARBA" id="ARBA00022692"/>
    </source>
</evidence>
<evidence type="ECO:0000256" key="4">
    <source>
        <dbReference type="ARBA" id="ARBA00022519"/>
    </source>
</evidence>
<feature type="transmembrane region" description="Helical" evidence="9">
    <location>
        <begin position="31"/>
        <end position="57"/>
    </location>
</feature>
<feature type="transmembrane region" description="Helical" evidence="9">
    <location>
        <begin position="63"/>
        <end position="83"/>
    </location>
</feature>
<feature type="domain" description="Tripartite ATP-independent periplasmic transporters DctQ component" evidence="10">
    <location>
        <begin position="43"/>
        <end position="169"/>
    </location>
</feature>
<comment type="caution">
    <text evidence="11">The sequence shown here is derived from an EMBL/GenBank/DDBJ whole genome shotgun (WGS) entry which is preliminary data.</text>
</comment>
<dbReference type="AlphaFoldDB" id="A0A433XLA9"/>
<dbReference type="InterPro" id="IPR055348">
    <property type="entry name" value="DctQ"/>
</dbReference>
<organism evidence="11 12">
    <name type="scientific">Arsenicitalea aurantiaca</name>
    <dbReference type="NCBI Taxonomy" id="1783274"/>
    <lineage>
        <taxon>Bacteria</taxon>
        <taxon>Pseudomonadati</taxon>
        <taxon>Pseudomonadota</taxon>
        <taxon>Alphaproteobacteria</taxon>
        <taxon>Hyphomicrobiales</taxon>
        <taxon>Devosiaceae</taxon>
        <taxon>Arsenicitalea</taxon>
    </lineage>
</organism>
<dbReference type="GO" id="GO:0022857">
    <property type="term" value="F:transmembrane transporter activity"/>
    <property type="evidence" value="ECO:0007669"/>
    <property type="project" value="UniProtKB-UniRule"/>
</dbReference>
<evidence type="ECO:0000256" key="3">
    <source>
        <dbReference type="ARBA" id="ARBA00022475"/>
    </source>
</evidence>
<keyword evidence="4 9" id="KW-0997">Cell inner membrane</keyword>
<sequence length="175" mass="19699">MTDVVPQTLVPPPTQGWSRALERAEFWIDRLVSVLTVGTLVFMVGLVFYAVVMRYVFSAPLVYSYDLSTMLFAWIVFVGLFVAERDGAHIGLDILYLIKSEGLRRAVIALRQVFMIALAAYMTYISTVLILRTGMQISSMRISARWLYASLPVGFALLTLIYLLRLPRLALAKQG</sequence>
<evidence type="ECO:0000313" key="12">
    <source>
        <dbReference type="Proteomes" id="UP000281547"/>
    </source>
</evidence>
<dbReference type="Proteomes" id="UP000281547">
    <property type="component" value="Unassembled WGS sequence"/>
</dbReference>
<keyword evidence="7 9" id="KW-0472">Membrane</keyword>
<dbReference type="PANTHER" id="PTHR35011">
    <property type="entry name" value="2,3-DIKETO-L-GULONATE TRAP TRANSPORTER SMALL PERMEASE PROTEIN YIAM"/>
    <property type="match status" value="1"/>
</dbReference>
<evidence type="ECO:0000256" key="1">
    <source>
        <dbReference type="ARBA" id="ARBA00004429"/>
    </source>
</evidence>
<evidence type="ECO:0000313" key="11">
    <source>
        <dbReference type="EMBL" id="RUT34778.1"/>
    </source>
</evidence>
<comment type="function">
    <text evidence="9">Part of the tripartite ATP-independent periplasmic (TRAP) transport system.</text>
</comment>
<feature type="transmembrane region" description="Helical" evidence="9">
    <location>
        <begin position="146"/>
        <end position="164"/>
    </location>
</feature>
<keyword evidence="5 9" id="KW-0812">Transmembrane</keyword>
<dbReference type="GO" id="GO:0015740">
    <property type="term" value="P:C4-dicarboxylate transport"/>
    <property type="evidence" value="ECO:0007669"/>
    <property type="project" value="TreeGrafter"/>
</dbReference>